<reference evidence="1" key="1">
    <citation type="journal article" date="2014" name="Nat. Genet.">
        <title>Genome and transcriptome of the porcine whipworm Trichuris suis.</title>
        <authorList>
            <person name="Jex A.R."/>
            <person name="Nejsum P."/>
            <person name="Schwarz E.M."/>
            <person name="Hu L."/>
            <person name="Young N.D."/>
            <person name="Hall R.S."/>
            <person name="Korhonen P.K."/>
            <person name="Liao S."/>
            <person name="Thamsborg S."/>
            <person name="Xia J."/>
            <person name="Xu P."/>
            <person name="Wang S."/>
            <person name="Scheerlinck J.P."/>
            <person name="Hofmann A."/>
            <person name="Sternberg P.W."/>
            <person name="Wang J."/>
            <person name="Gasser R.B."/>
        </authorList>
    </citation>
    <scope>NUCLEOTIDE SEQUENCE [LARGE SCALE GENOMIC DNA]</scope>
    <source>
        <strain evidence="1">DCEP-RM93F</strain>
    </source>
</reference>
<protein>
    <submittedName>
        <fullName evidence="1">Uncharacterized protein</fullName>
    </submittedName>
</protein>
<accession>A0A085N0R0</accession>
<sequence length="215" mass="24469">MPPSSTLKMLDSSSCQKSYMCAIFFSCTKEGIRNCVKAPTEARSIYTCTLYKLWDVDRAVEQSLNVVIFCLVSTNIQRLCIGTNDLDELIRLESLTSAVNFQRMEDNCGSGINRLREWALRIHTNGTLASCPSKSKECTLLTGNYAECDHCEWSQFFGGINVSRVRQLLPPTRRDFYYGKFFIVPTMDWHLKRNTVAGRTHSARKSIPSALWEII</sequence>
<gene>
    <name evidence="1" type="ORF">M514_07987</name>
</gene>
<dbReference type="AlphaFoldDB" id="A0A085N0R0"/>
<name>A0A085N0R0_9BILA</name>
<dbReference type="Proteomes" id="UP000030758">
    <property type="component" value="Unassembled WGS sequence"/>
</dbReference>
<proteinExistence type="predicted"/>
<organism evidence="1">
    <name type="scientific">Trichuris suis</name>
    <name type="common">pig whipworm</name>
    <dbReference type="NCBI Taxonomy" id="68888"/>
    <lineage>
        <taxon>Eukaryota</taxon>
        <taxon>Metazoa</taxon>
        <taxon>Ecdysozoa</taxon>
        <taxon>Nematoda</taxon>
        <taxon>Enoplea</taxon>
        <taxon>Dorylaimia</taxon>
        <taxon>Trichinellida</taxon>
        <taxon>Trichuridae</taxon>
        <taxon>Trichuris</taxon>
    </lineage>
</organism>
<dbReference type="EMBL" id="KL367581">
    <property type="protein sequence ID" value="KFD63056.1"/>
    <property type="molecule type" value="Genomic_DNA"/>
</dbReference>
<evidence type="ECO:0000313" key="1">
    <source>
        <dbReference type="EMBL" id="KFD63056.1"/>
    </source>
</evidence>